<dbReference type="InterPro" id="IPR002300">
    <property type="entry name" value="aa-tRNA-synth_Ia"/>
</dbReference>
<feature type="short sequence motif" description="'HIGH' region" evidence="9">
    <location>
        <begin position="40"/>
        <end position="50"/>
    </location>
</feature>
<dbReference type="AlphaFoldDB" id="D5EE41"/>
<dbReference type="PANTHER" id="PTHR43740:SF2">
    <property type="entry name" value="LEUCINE--TRNA LIGASE, MITOCHONDRIAL"/>
    <property type="match status" value="1"/>
</dbReference>
<dbReference type="FunFam" id="3.40.50.620:FF:000003">
    <property type="entry name" value="Leucine--tRNA ligase"/>
    <property type="match status" value="1"/>
</dbReference>
<keyword evidence="3 9" id="KW-0436">Ligase</keyword>
<dbReference type="RefSeq" id="WP_013048089.1">
    <property type="nucleotide sequence ID" value="NC_014011.1"/>
</dbReference>
<evidence type="ECO:0000256" key="3">
    <source>
        <dbReference type="ARBA" id="ARBA00022598"/>
    </source>
</evidence>
<dbReference type="Pfam" id="PF13603">
    <property type="entry name" value="tRNA-synt_1_2"/>
    <property type="match status" value="1"/>
</dbReference>
<dbReference type="InterPro" id="IPR002302">
    <property type="entry name" value="Leu-tRNA-ligase"/>
</dbReference>
<dbReference type="STRING" id="572547.Amico_0688"/>
<dbReference type="NCBIfam" id="TIGR00396">
    <property type="entry name" value="leuS_bact"/>
    <property type="match status" value="1"/>
</dbReference>
<evidence type="ECO:0000256" key="6">
    <source>
        <dbReference type="ARBA" id="ARBA00022917"/>
    </source>
</evidence>
<dbReference type="EC" id="6.1.1.4" evidence="9"/>
<dbReference type="KEGG" id="aco:Amico_0688"/>
<dbReference type="Gene3D" id="3.90.740.10">
    <property type="entry name" value="Valyl/Leucyl/Isoleucyl-tRNA synthetase, editing domain"/>
    <property type="match status" value="1"/>
</dbReference>
<keyword evidence="4 9" id="KW-0547">Nucleotide-binding</keyword>
<dbReference type="CDD" id="cd07958">
    <property type="entry name" value="Anticodon_Ia_Leu_BEm"/>
    <property type="match status" value="1"/>
</dbReference>
<evidence type="ECO:0000259" key="13">
    <source>
        <dbReference type="Pfam" id="PF09334"/>
    </source>
</evidence>
<dbReference type="OrthoDB" id="9810365at2"/>
<keyword evidence="5 9" id="KW-0067">ATP-binding</keyword>
<dbReference type="Pfam" id="PF09334">
    <property type="entry name" value="tRNA-synt_1g"/>
    <property type="match status" value="1"/>
</dbReference>
<dbReference type="GO" id="GO:0004823">
    <property type="term" value="F:leucine-tRNA ligase activity"/>
    <property type="evidence" value="ECO:0007669"/>
    <property type="project" value="UniProtKB-UniRule"/>
</dbReference>
<evidence type="ECO:0000256" key="10">
    <source>
        <dbReference type="RuleBase" id="RU363035"/>
    </source>
</evidence>
<evidence type="ECO:0000256" key="7">
    <source>
        <dbReference type="ARBA" id="ARBA00023146"/>
    </source>
</evidence>
<dbReference type="InterPro" id="IPR013155">
    <property type="entry name" value="M/V/L/I-tRNA-synth_anticd-bd"/>
</dbReference>
<feature type="domain" description="Methionyl/Valyl/Leucyl/Isoleucyl-tRNA synthetase anticodon-binding" evidence="12">
    <location>
        <begin position="668"/>
        <end position="789"/>
    </location>
</feature>
<dbReference type="Proteomes" id="UP000002366">
    <property type="component" value="Chromosome"/>
</dbReference>
<keyword evidence="6 9" id="KW-0648">Protein biosynthesis</keyword>
<dbReference type="PANTHER" id="PTHR43740">
    <property type="entry name" value="LEUCYL-TRNA SYNTHETASE"/>
    <property type="match status" value="1"/>
</dbReference>
<evidence type="ECO:0000256" key="4">
    <source>
        <dbReference type="ARBA" id="ARBA00022741"/>
    </source>
</evidence>
<keyword evidence="2 9" id="KW-0963">Cytoplasm</keyword>
<dbReference type="Gene3D" id="3.10.20.590">
    <property type="match status" value="1"/>
</dbReference>
<evidence type="ECO:0000256" key="9">
    <source>
        <dbReference type="HAMAP-Rule" id="MF_00049"/>
    </source>
</evidence>
<dbReference type="InterPro" id="IPR009008">
    <property type="entry name" value="Val/Leu/Ile-tRNA-synth_edit"/>
</dbReference>
<dbReference type="PRINTS" id="PR00985">
    <property type="entry name" value="TRNASYNTHLEU"/>
</dbReference>
<dbReference type="CDD" id="cd00812">
    <property type="entry name" value="LeuRS_core"/>
    <property type="match status" value="1"/>
</dbReference>
<evidence type="ECO:0000259" key="12">
    <source>
        <dbReference type="Pfam" id="PF08264"/>
    </source>
</evidence>
<keyword evidence="7 9" id="KW-0030">Aminoacyl-tRNA synthetase</keyword>
<dbReference type="InterPro" id="IPR009080">
    <property type="entry name" value="tRNAsynth_Ia_anticodon-bd"/>
</dbReference>
<dbReference type="HAMAP" id="MF_00049_B">
    <property type="entry name" value="Leu_tRNA_synth_B"/>
    <property type="match status" value="1"/>
</dbReference>
<proteinExistence type="inferred from homology"/>
<dbReference type="PROSITE" id="PS00178">
    <property type="entry name" value="AA_TRNA_LIGASE_I"/>
    <property type="match status" value="1"/>
</dbReference>
<feature type="domain" description="Methionyl/Leucyl tRNA synthetase" evidence="13">
    <location>
        <begin position="39"/>
        <end position="180"/>
    </location>
</feature>
<evidence type="ECO:0000256" key="1">
    <source>
        <dbReference type="ARBA" id="ARBA00005594"/>
    </source>
</evidence>
<dbReference type="Pfam" id="PF00133">
    <property type="entry name" value="tRNA-synt_1"/>
    <property type="match status" value="1"/>
</dbReference>
<keyword evidence="16" id="KW-1185">Reference proteome</keyword>
<feature type="domain" description="Leucyl-tRNA synthetase editing" evidence="14">
    <location>
        <begin position="220"/>
        <end position="406"/>
    </location>
</feature>
<feature type="domain" description="Aminoacyl-tRNA synthetase class Ia" evidence="11">
    <location>
        <begin position="421"/>
        <end position="622"/>
    </location>
</feature>
<dbReference type="SUPFAM" id="SSF52374">
    <property type="entry name" value="Nucleotidylyl transferase"/>
    <property type="match status" value="1"/>
</dbReference>
<evidence type="ECO:0000256" key="5">
    <source>
        <dbReference type="ARBA" id="ARBA00022840"/>
    </source>
</evidence>
<dbReference type="Gene3D" id="3.40.50.620">
    <property type="entry name" value="HUPs"/>
    <property type="match status" value="2"/>
</dbReference>
<dbReference type="InterPro" id="IPR015413">
    <property type="entry name" value="Methionyl/Leucyl_tRNA_Synth"/>
</dbReference>
<dbReference type="EMBL" id="CP001997">
    <property type="protein sequence ID" value="ADE56823.1"/>
    <property type="molecule type" value="Genomic_DNA"/>
</dbReference>
<evidence type="ECO:0000259" key="14">
    <source>
        <dbReference type="Pfam" id="PF13603"/>
    </source>
</evidence>
<dbReference type="eggNOG" id="COG0495">
    <property type="taxonomic scope" value="Bacteria"/>
</dbReference>
<dbReference type="SUPFAM" id="SSF47323">
    <property type="entry name" value="Anticodon-binding domain of a subclass of class I aminoacyl-tRNA synthetases"/>
    <property type="match status" value="1"/>
</dbReference>
<protein>
    <recommendedName>
        <fullName evidence="9">Leucine--tRNA ligase</fullName>
        <ecNumber evidence="9">6.1.1.4</ecNumber>
    </recommendedName>
    <alternativeName>
        <fullName evidence="9">Leucyl-tRNA synthetase</fullName>
        <shortName evidence="9">LeuRS</shortName>
    </alternativeName>
</protein>
<comment type="catalytic activity">
    <reaction evidence="8 9">
        <text>tRNA(Leu) + L-leucine + ATP = L-leucyl-tRNA(Leu) + AMP + diphosphate</text>
        <dbReference type="Rhea" id="RHEA:11688"/>
        <dbReference type="Rhea" id="RHEA-COMP:9613"/>
        <dbReference type="Rhea" id="RHEA-COMP:9622"/>
        <dbReference type="ChEBI" id="CHEBI:30616"/>
        <dbReference type="ChEBI" id="CHEBI:33019"/>
        <dbReference type="ChEBI" id="CHEBI:57427"/>
        <dbReference type="ChEBI" id="CHEBI:78442"/>
        <dbReference type="ChEBI" id="CHEBI:78494"/>
        <dbReference type="ChEBI" id="CHEBI:456215"/>
        <dbReference type="EC" id="6.1.1.4"/>
    </reaction>
</comment>
<dbReference type="GO" id="GO:0005524">
    <property type="term" value="F:ATP binding"/>
    <property type="evidence" value="ECO:0007669"/>
    <property type="project" value="UniProtKB-UniRule"/>
</dbReference>
<dbReference type="Gene3D" id="1.10.730.10">
    <property type="entry name" value="Isoleucyl-tRNA Synthetase, Domain 1"/>
    <property type="match status" value="2"/>
</dbReference>
<evidence type="ECO:0000313" key="16">
    <source>
        <dbReference type="Proteomes" id="UP000002366"/>
    </source>
</evidence>
<evidence type="ECO:0000256" key="8">
    <source>
        <dbReference type="ARBA" id="ARBA00047469"/>
    </source>
</evidence>
<dbReference type="InterPro" id="IPR001412">
    <property type="entry name" value="aa-tRNA-synth_I_CS"/>
</dbReference>
<feature type="binding site" evidence="9">
    <location>
        <position position="585"/>
    </location>
    <ligand>
        <name>ATP</name>
        <dbReference type="ChEBI" id="CHEBI:30616"/>
    </ligand>
</feature>
<feature type="short sequence motif" description="'KMSKS' region" evidence="9">
    <location>
        <begin position="582"/>
        <end position="586"/>
    </location>
</feature>
<name>D5EE41_AMICL</name>
<organism evidence="15 16">
    <name type="scientific">Aminobacterium colombiense (strain DSM 12261 / ALA-1)</name>
    <dbReference type="NCBI Taxonomy" id="572547"/>
    <lineage>
        <taxon>Bacteria</taxon>
        <taxon>Thermotogati</taxon>
        <taxon>Synergistota</taxon>
        <taxon>Synergistia</taxon>
        <taxon>Synergistales</taxon>
        <taxon>Aminobacteriaceae</taxon>
        <taxon>Aminobacterium</taxon>
    </lineage>
</organism>
<comment type="subcellular location">
    <subcellularLocation>
        <location evidence="9">Cytoplasm</location>
    </subcellularLocation>
</comment>
<evidence type="ECO:0000256" key="2">
    <source>
        <dbReference type="ARBA" id="ARBA00022490"/>
    </source>
</evidence>
<evidence type="ECO:0000259" key="11">
    <source>
        <dbReference type="Pfam" id="PF00133"/>
    </source>
</evidence>
<dbReference type="SUPFAM" id="SSF50677">
    <property type="entry name" value="ValRS/IleRS/LeuRS editing domain"/>
    <property type="match status" value="1"/>
</dbReference>
<reference evidence="15 16" key="1">
    <citation type="journal article" date="2010" name="Stand. Genomic Sci.">
        <title>Complete genome sequence of Aminobacterium colombiense type strain (ALA-1).</title>
        <authorList>
            <person name="Chertkov O."/>
            <person name="Sikorski J."/>
            <person name="Brambilla E."/>
            <person name="Lapidus A."/>
            <person name="Copeland A."/>
            <person name="Glavina Del Rio T."/>
            <person name="Nolan M."/>
            <person name="Lucas S."/>
            <person name="Tice H."/>
            <person name="Cheng J.F."/>
            <person name="Han C."/>
            <person name="Detter J.C."/>
            <person name="Bruce D."/>
            <person name="Tapia R."/>
            <person name="Goodwin L."/>
            <person name="Pitluck S."/>
            <person name="Liolios K."/>
            <person name="Ivanova N."/>
            <person name="Mavromatis K."/>
            <person name="Ovchinnikova G."/>
            <person name="Pati A."/>
            <person name="Chen A."/>
            <person name="Palaniappan K."/>
            <person name="Land M."/>
            <person name="Hauser L."/>
            <person name="Chang Y.J."/>
            <person name="Jeffries C.D."/>
            <person name="Spring S."/>
            <person name="Rohde M."/>
            <person name="Goker M."/>
            <person name="Bristow J."/>
            <person name="Eisen J.A."/>
            <person name="Markowitz V."/>
            <person name="Hugenholtz P."/>
            <person name="Kyrpides N.C."/>
            <person name="Klenk H.P."/>
        </authorList>
    </citation>
    <scope>NUCLEOTIDE SEQUENCE [LARGE SCALE GENOMIC DNA]</scope>
    <source>
        <strain evidence="16">DSM 12261 / ALA-1</strain>
    </source>
</reference>
<accession>D5EE41</accession>
<dbReference type="FunFam" id="3.40.50.620:FF:000100">
    <property type="entry name" value="probable leucine--tRNA ligase, mitochondrial"/>
    <property type="match status" value="1"/>
</dbReference>
<dbReference type="FunFam" id="1.10.730.10:FF:000011">
    <property type="entry name" value="Leucine--tRNA ligase chloroplastic/mitochondrial"/>
    <property type="match status" value="1"/>
</dbReference>
<comment type="similarity">
    <text evidence="1 9 10">Belongs to the class-I aminoacyl-tRNA synthetase family.</text>
</comment>
<evidence type="ECO:0000313" key="15">
    <source>
        <dbReference type="EMBL" id="ADE56823.1"/>
    </source>
</evidence>
<gene>
    <name evidence="9" type="primary">leuS</name>
    <name evidence="15" type="ordered locus">Amico_0688</name>
</gene>
<dbReference type="GO" id="GO:0006429">
    <property type="term" value="P:leucyl-tRNA aminoacylation"/>
    <property type="evidence" value="ECO:0007669"/>
    <property type="project" value="UniProtKB-UniRule"/>
</dbReference>
<dbReference type="HOGENOM" id="CLU_004427_0_0_0"/>
<dbReference type="GO" id="GO:0002161">
    <property type="term" value="F:aminoacyl-tRNA deacylase activity"/>
    <property type="evidence" value="ECO:0007669"/>
    <property type="project" value="InterPro"/>
</dbReference>
<dbReference type="InterPro" id="IPR025709">
    <property type="entry name" value="Leu_tRNA-synth_edit"/>
</dbReference>
<dbReference type="InterPro" id="IPR014729">
    <property type="entry name" value="Rossmann-like_a/b/a_fold"/>
</dbReference>
<dbReference type="GO" id="GO:0005829">
    <property type="term" value="C:cytosol"/>
    <property type="evidence" value="ECO:0007669"/>
    <property type="project" value="TreeGrafter"/>
</dbReference>
<dbReference type="Pfam" id="PF08264">
    <property type="entry name" value="Anticodon_1"/>
    <property type="match status" value="1"/>
</dbReference>
<sequence>MAYDFLSIEQKWQKVWEEENTFKVKADPSKKKFYCLEMFPYPSGALHMGHLRNYSIGDMMARFLWMNGYNVLHPMGFDAFGLPAENAALKYGVQAHEWTHKNIEQMTDQLKRMGCSYDWDRRVETCNPDYYRWTQWIFLQFFKKGLAYRKKAPVNWCESCNTVLANEQVDSEGKCWRCNSPVIKKKLEQWFFRITDYAQELLDDLDQLPGWPERVRIMQRNWIGRSEGARLTFTAKELGEEIETFTTRFDTIFGVTFLALAPEHPLVDTILEKASNKEELETFVKTCISQSEIDRTAVGGEKNGVFTGFYATNPATGEDVPIWIANYILMDYGTGAIMGVPAHDERDFDFARKYQIPVVAVIQPAEGDHLDGDTMSEAFVDNGIAFNSGEFNGLPTQEAIGRMLDWGEEKGFCTREVNFRIRDWLISRQRYWGAPIPIVYCDHCGMVPVPEKDLPVLLPTNLTVKEGGRSPLAEADDWVNTTCPVCGGHARREVDTMDTFICSSWYQFRYVDPRNDKKVFETDLANYWMPVDQYIGGIEHACMHLIYSRFFTKVFADLGLCNAREPFSNLLTQGMVIKDGAKMSKSLGNVVDPDEIIQKFGADTARLFILFAAPPGNDLEWSEQGVEGVHRFLNRVWRYIEENLEGLKNASMERVEMGSLVNKDRRDFKRKIHKTIEDVTRDIQEERQFNTAVARLMELLNSIYSCSPKDEKDWGLLREGVEVLLMCLNPFCPHITEELWQMLGNQNRLALSAWPIKDEAALVLDSVTVVIQVNGKVRHKIDLPAGLSKDELQQKTLNEPTIQKRIEGKDLVKVIVVPDKLVNVVVKE</sequence>